<evidence type="ECO:0000256" key="9">
    <source>
        <dbReference type="SAM" id="Coils"/>
    </source>
</evidence>
<feature type="transmembrane region" description="Helical" evidence="7">
    <location>
        <begin position="44"/>
        <end position="63"/>
    </location>
</feature>
<protein>
    <recommendedName>
        <fullName evidence="7 8">Cell division protein FtsL</fullName>
    </recommendedName>
</protein>
<keyword evidence="9" id="KW-0175">Coiled coil</keyword>
<dbReference type="HAMAP" id="MF_00910">
    <property type="entry name" value="FtsL"/>
    <property type="match status" value="1"/>
</dbReference>
<comment type="function">
    <text evidence="7">Essential cell division protein.</text>
</comment>
<evidence type="ECO:0000256" key="4">
    <source>
        <dbReference type="ARBA" id="ARBA00022989"/>
    </source>
</evidence>
<evidence type="ECO:0000313" key="10">
    <source>
        <dbReference type="EMBL" id="RST94553.1"/>
    </source>
</evidence>
<evidence type="ECO:0000256" key="7">
    <source>
        <dbReference type="HAMAP-Rule" id="MF_00910"/>
    </source>
</evidence>
<organism evidence="10 11">
    <name type="scientific">Vagococcus salmoninarum</name>
    <dbReference type="NCBI Taxonomy" id="2739"/>
    <lineage>
        <taxon>Bacteria</taxon>
        <taxon>Bacillati</taxon>
        <taxon>Bacillota</taxon>
        <taxon>Bacilli</taxon>
        <taxon>Lactobacillales</taxon>
        <taxon>Enterococcaceae</taxon>
        <taxon>Vagococcus</taxon>
    </lineage>
</organism>
<name>A0A429ZLK1_9ENTE</name>
<dbReference type="NCBIfam" id="TIGR02209">
    <property type="entry name" value="ftsL_broad"/>
    <property type="match status" value="1"/>
</dbReference>
<sequence>MAELKEFQQYDISIPQEIEPVREEQPVLTYPKKKLQNISRAEKVIVALMVVAFLTIAVVTVKLTTTISQAEEDISVILQDITEQESRAAKLEQEKSELSRTERIKQAAEKAGLTVEDENIRNVKK</sequence>
<dbReference type="GO" id="GO:0005886">
    <property type="term" value="C:plasma membrane"/>
    <property type="evidence" value="ECO:0007669"/>
    <property type="project" value="UniProtKB-SubCell"/>
</dbReference>
<dbReference type="RefSeq" id="WP_126780650.1">
    <property type="nucleotide sequence ID" value="NZ_CAUQJP010000015.1"/>
</dbReference>
<evidence type="ECO:0000313" key="11">
    <source>
        <dbReference type="Proteomes" id="UP000287239"/>
    </source>
</evidence>
<keyword evidence="2 7" id="KW-0132">Cell division</keyword>
<dbReference type="GO" id="GO:0043093">
    <property type="term" value="P:FtsZ-dependent cytokinesis"/>
    <property type="evidence" value="ECO:0007669"/>
    <property type="project" value="UniProtKB-UniRule"/>
</dbReference>
<evidence type="ECO:0000256" key="3">
    <source>
        <dbReference type="ARBA" id="ARBA00022692"/>
    </source>
</evidence>
<dbReference type="AlphaFoldDB" id="A0A429ZLK1"/>
<accession>A0A429ZLK1</accession>
<dbReference type="OrthoDB" id="2199933at2"/>
<dbReference type="Proteomes" id="UP000287239">
    <property type="component" value="Unassembled WGS sequence"/>
</dbReference>
<dbReference type="InterPro" id="IPR011922">
    <property type="entry name" value="Cell_div_FtsL"/>
</dbReference>
<dbReference type="GeneID" id="98568682"/>
<keyword evidence="5 7" id="KW-0472">Membrane</keyword>
<comment type="caution">
    <text evidence="10">The sequence shown here is derived from an EMBL/GenBank/DDBJ whole genome shotgun (WGS) entry which is preliminary data.</text>
</comment>
<reference evidence="10 11" key="1">
    <citation type="submission" date="2017-05" db="EMBL/GenBank/DDBJ databases">
        <title>Vagococcus spp. assemblies.</title>
        <authorList>
            <person name="Gulvik C.A."/>
        </authorList>
    </citation>
    <scope>NUCLEOTIDE SEQUENCE [LARGE SCALE GENOMIC DNA]</scope>
    <source>
        <strain evidence="10 11">NCFB 2777</strain>
    </source>
</reference>
<proteinExistence type="inferred from homology"/>
<dbReference type="EMBL" id="NGJU01000014">
    <property type="protein sequence ID" value="RST94553.1"/>
    <property type="molecule type" value="Genomic_DNA"/>
</dbReference>
<keyword evidence="6 7" id="KW-0131">Cell cycle</keyword>
<comment type="similarity">
    <text evidence="7">Belongs to the FtsL family.</text>
</comment>
<keyword evidence="3 7" id="KW-0812">Transmembrane</keyword>
<comment type="subcellular location">
    <subcellularLocation>
        <location evidence="7">Cell membrane</location>
        <topology evidence="7">Single-pass type II membrane protein</topology>
    </subcellularLocation>
    <text evidence="7">Localizes to the division septum where it forms a ring structure.</text>
</comment>
<evidence type="ECO:0000256" key="2">
    <source>
        <dbReference type="ARBA" id="ARBA00022618"/>
    </source>
</evidence>
<gene>
    <name evidence="7" type="primary">ftsL</name>
    <name evidence="10" type="ORF">CBF35_09890</name>
</gene>
<keyword evidence="11" id="KW-1185">Reference proteome</keyword>
<feature type="coiled-coil region" evidence="9">
    <location>
        <begin position="67"/>
        <end position="111"/>
    </location>
</feature>
<evidence type="ECO:0000256" key="5">
    <source>
        <dbReference type="ARBA" id="ARBA00023136"/>
    </source>
</evidence>
<dbReference type="GO" id="GO:0032153">
    <property type="term" value="C:cell division site"/>
    <property type="evidence" value="ECO:0007669"/>
    <property type="project" value="UniProtKB-UniRule"/>
</dbReference>
<keyword evidence="1 7" id="KW-1003">Cell membrane</keyword>
<keyword evidence="4 7" id="KW-1133">Transmembrane helix</keyword>
<evidence type="ECO:0000256" key="1">
    <source>
        <dbReference type="ARBA" id="ARBA00022475"/>
    </source>
</evidence>
<evidence type="ECO:0000256" key="6">
    <source>
        <dbReference type="ARBA" id="ARBA00023306"/>
    </source>
</evidence>
<evidence type="ECO:0000256" key="8">
    <source>
        <dbReference type="NCBIfam" id="TIGR02209"/>
    </source>
</evidence>